<dbReference type="EMBL" id="MNCJ02000321">
    <property type="protein sequence ID" value="KAF5802818.1"/>
    <property type="molecule type" value="Genomic_DNA"/>
</dbReference>
<protein>
    <submittedName>
        <fullName evidence="1">Uncharacterized protein</fullName>
    </submittedName>
</protein>
<comment type="caution">
    <text evidence="1">The sequence shown here is derived from an EMBL/GenBank/DDBJ whole genome shotgun (WGS) entry which is preliminary data.</text>
</comment>
<sequence length="128" mass="14516">MYTCCSIFNKKPKLHHHQQPPDRLKIQSFAFVATKTPLFPGIKTLTFSLHSLQVSFLDPLLHIDRMSLELSIMDMDDKLVAKGNFSLSTKCTMDIDDKLVAKVHCTTKLEGEIKLLYNNIAYLTLSSS</sequence>
<dbReference type="AlphaFoldDB" id="A0A9K3ITP7"/>
<name>A0A9K3ITP7_HELAN</name>
<reference evidence="1" key="2">
    <citation type="submission" date="2020-06" db="EMBL/GenBank/DDBJ databases">
        <title>Helianthus annuus Genome sequencing and assembly Release 2.</title>
        <authorList>
            <person name="Gouzy J."/>
            <person name="Langlade N."/>
            <person name="Munos S."/>
        </authorList>
    </citation>
    <scope>NUCLEOTIDE SEQUENCE</scope>
    <source>
        <tissue evidence="1">Leaves</tissue>
    </source>
</reference>
<dbReference type="Gramene" id="mRNA:HanXRQr2_Chr06g0263961">
    <property type="protein sequence ID" value="mRNA:HanXRQr2_Chr06g0263961"/>
    <property type="gene ID" value="HanXRQr2_Chr06g0263961"/>
</dbReference>
<dbReference type="Proteomes" id="UP000215914">
    <property type="component" value="Unassembled WGS sequence"/>
</dbReference>
<evidence type="ECO:0000313" key="2">
    <source>
        <dbReference type="Proteomes" id="UP000215914"/>
    </source>
</evidence>
<gene>
    <name evidence="1" type="ORF">HanXRQr2_Chr06g0263961</name>
</gene>
<proteinExistence type="predicted"/>
<organism evidence="1 2">
    <name type="scientific">Helianthus annuus</name>
    <name type="common">Common sunflower</name>
    <dbReference type="NCBI Taxonomy" id="4232"/>
    <lineage>
        <taxon>Eukaryota</taxon>
        <taxon>Viridiplantae</taxon>
        <taxon>Streptophyta</taxon>
        <taxon>Embryophyta</taxon>
        <taxon>Tracheophyta</taxon>
        <taxon>Spermatophyta</taxon>
        <taxon>Magnoliopsida</taxon>
        <taxon>eudicotyledons</taxon>
        <taxon>Gunneridae</taxon>
        <taxon>Pentapetalae</taxon>
        <taxon>asterids</taxon>
        <taxon>campanulids</taxon>
        <taxon>Asterales</taxon>
        <taxon>Asteraceae</taxon>
        <taxon>Asteroideae</taxon>
        <taxon>Heliantheae alliance</taxon>
        <taxon>Heliantheae</taxon>
        <taxon>Helianthus</taxon>
    </lineage>
</organism>
<reference evidence="1" key="1">
    <citation type="journal article" date="2017" name="Nature">
        <title>The sunflower genome provides insights into oil metabolism, flowering and Asterid evolution.</title>
        <authorList>
            <person name="Badouin H."/>
            <person name="Gouzy J."/>
            <person name="Grassa C.J."/>
            <person name="Murat F."/>
            <person name="Staton S.E."/>
            <person name="Cottret L."/>
            <person name="Lelandais-Briere C."/>
            <person name="Owens G.L."/>
            <person name="Carrere S."/>
            <person name="Mayjonade B."/>
            <person name="Legrand L."/>
            <person name="Gill N."/>
            <person name="Kane N.C."/>
            <person name="Bowers J.E."/>
            <person name="Hubner S."/>
            <person name="Bellec A."/>
            <person name="Berard A."/>
            <person name="Berges H."/>
            <person name="Blanchet N."/>
            <person name="Boniface M.C."/>
            <person name="Brunel D."/>
            <person name="Catrice O."/>
            <person name="Chaidir N."/>
            <person name="Claudel C."/>
            <person name="Donnadieu C."/>
            <person name="Faraut T."/>
            <person name="Fievet G."/>
            <person name="Helmstetter N."/>
            <person name="King M."/>
            <person name="Knapp S.J."/>
            <person name="Lai Z."/>
            <person name="Le Paslier M.C."/>
            <person name="Lippi Y."/>
            <person name="Lorenzon L."/>
            <person name="Mandel J.R."/>
            <person name="Marage G."/>
            <person name="Marchand G."/>
            <person name="Marquand E."/>
            <person name="Bret-Mestries E."/>
            <person name="Morien E."/>
            <person name="Nambeesan S."/>
            <person name="Nguyen T."/>
            <person name="Pegot-Espagnet P."/>
            <person name="Pouilly N."/>
            <person name="Raftis F."/>
            <person name="Sallet E."/>
            <person name="Schiex T."/>
            <person name="Thomas J."/>
            <person name="Vandecasteele C."/>
            <person name="Vares D."/>
            <person name="Vear F."/>
            <person name="Vautrin S."/>
            <person name="Crespi M."/>
            <person name="Mangin B."/>
            <person name="Burke J.M."/>
            <person name="Salse J."/>
            <person name="Munos S."/>
            <person name="Vincourt P."/>
            <person name="Rieseberg L.H."/>
            <person name="Langlade N.B."/>
        </authorList>
    </citation>
    <scope>NUCLEOTIDE SEQUENCE</scope>
    <source>
        <tissue evidence="1">Leaves</tissue>
    </source>
</reference>
<evidence type="ECO:0000313" key="1">
    <source>
        <dbReference type="EMBL" id="KAF5802818.1"/>
    </source>
</evidence>
<accession>A0A9K3ITP7</accession>
<keyword evidence="2" id="KW-1185">Reference proteome</keyword>